<dbReference type="Proteomes" id="UP000317421">
    <property type="component" value="Unassembled WGS sequence"/>
</dbReference>
<feature type="compositionally biased region" description="Basic and acidic residues" evidence="1">
    <location>
        <begin position="75"/>
        <end position="85"/>
    </location>
</feature>
<reference evidence="4 5" key="1">
    <citation type="submission" date="2019-02" db="EMBL/GenBank/DDBJ databases">
        <title>Deep-cultivation of Planctomycetes and their phenomic and genomic characterization uncovers novel biology.</title>
        <authorList>
            <person name="Wiegand S."/>
            <person name="Jogler M."/>
            <person name="Boedeker C."/>
            <person name="Pinto D."/>
            <person name="Vollmers J."/>
            <person name="Rivas-Marin E."/>
            <person name="Kohn T."/>
            <person name="Peeters S.H."/>
            <person name="Heuer A."/>
            <person name="Rast P."/>
            <person name="Oberbeckmann S."/>
            <person name="Bunk B."/>
            <person name="Jeske O."/>
            <person name="Meyerdierks A."/>
            <person name="Storesund J.E."/>
            <person name="Kallscheuer N."/>
            <person name="Luecker S."/>
            <person name="Lage O.M."/>
            <person name="Pohl T."/>
            <person name="Merkel B.J."/>
            <person name="Hornburger P."/>
            <person name="Mueller R.-W."/>
            <person name="Bruemmer F."/>
            <person name="Labrenz M."/>
            <person name="Spormann A.M."/>
            <person name="Op Den Camp H."/>
            <person name="Overmann J."/>
            <person name="Amann R."/>
            <person name="Jetten M.S.M."/>
            <person name="Mascher T."/>
            <person name="Medema M.H."/>
            <person name="Devos D.P."/>
            <person name="Kaster A.-K."/>
            <person name="Ovreas L."/>
            <person name="Rohde M."/>
            <person name="Galperin M.Y."/>
            <person name="Jogler C."/>
        </authorList>
    </citation>
    <scope>NUCLEOTIDE SEQUENCE [LARGE SCALE GENOMIC DNA]</scope>
    <source>
        <strain evidence="4 5">Pla108</strain>
    </source>
</reference>
<evidence type="ECO:0000313" key="4">
    <source>
        <dbReference type="EMBL" id="TWT92909.1"/>
    </source>
</evidence>
<evidence type="ECO:0000313" key="5">
    <source>
        <dbReference type="Proteomes" id="UP000317421"/>
    </source>
</evidence>
<dbReference type="Gene3D" id="2.60.120.1440">
    <property type="match status" value="1"/>
</dbReference>
<keyword evidence="5" id="KW-1185">Reference proteome</keyword>
<evidence type="ECO:0000256" key="2">
    <source>
        <dbReference type="SAM" id="Phobius"/>
    </source>
</evidence>
<dbReference type="PANTHER" id="PTHR30273:SF2">
    <property type="entry name" value="PROTEIN FECR"/>
    <property type="match status" value="1"/>
</dbReference>
<gene>
    <name evidence="4" type="ORF">Pla108_40490</name>
</gene>
<dbReference type="InterPro" id="IPR012373">
    <property type="entry name" value="Ferrdict_sens_TM"/>
</dbReference>
<dbReference type="AlphaFoldDB" id="A0A5C6A018"/>
<accession>A0A5C6A018</accession>
<dbReference type="EMBL" id="SJPR01000009">
    <property type="protein sequence ID" value="TWT92909.1"/>
    <property type="molecule type" value="Genomic_DNA"/>
</dbReference>
<keyword evidence="2" id="KW-0472">Membrane</keyword>
<feature type="domain" description="FecR protein" evidence="3">
    <location>
        <begin position="202"/>
        <end position="255"/>
    </location>
</feature>
<dbReference type="Pfam" id="PF04773">
    <property type="entry name" value="FecR"/>
    <property type="match status" value="1"/>
</dbReference>
<evidence type="ECO:0000259" key="3">
    <source>
        <dbReference type="Pfam" id="PF04773"/>
    </source>
</evidence>
<feature type="region of interest" description="Disordered" evidence="1">
    <location>
        <begin position="62"/>
        <end position="86"/>
    </location>
</feature>
<organism evidence="4 5">
    <name type="scientific">Botrimarina colliarenosi</name>
    <dbReference type="NCBI Taxonomy" id="2528001"/>
    <lineage>
        <taxon>Bacteria</taxon>
        <taxon>Pseudomonadati</taxon>
        <taxon>Planctomycetota</taxon>
        <taxon>Planctomycetia</taxon>
        <taxon>Pirellulales</taxon>
        <taxon>Lacipirellulaceae</taxon>
        <taxon>Botrimarina</taxon>
    </lineage>
</organism>
<proteinExistence type="predicted"/>
<keyword evidence="2" id="KW-1133">Transmembrane helix</keyword>
<sequence length="478" mass="52138">MTDPESRLRDLLDSVLAGSETDVESAELRRLLDDHPGLHRAVFEQLRVHSLLSWEMSPSAVAESVTAQPDDSSPTDEKKNVEPPHRVAPATALPQGFRLWSTGAAFIATAACLLATLWFWSPDRLGPTRAAPARTGNFAIGRVLPGADLRLASATSALLGADQLVSGLLEIETGSLSIEFASGVEMDLTGPAQCEVVSGMLVRLRNGQATAQVPRWARGFTIETPDVGVVDLGTRFGVAREIDGKTDVVVFEGEVDLKSLQSEERSFERRLTQGEAARVDRLGGMERIFQVHGEWTGNGWSTARRPENDALIAAVWDNLGASKSVSYYQVLAGGFGEDAPSYVDHPHEWNGLDHDGLPDFLAGADYVRTVNDYRYRGELTIQIEFAQDAELYVFFDNRVAIPDWLLADYEDTGVDIGLDEDAWFGNPEFSVASGPGESIDNVFSVWKRPFRRGQVVTLGSMGVGREARAMYGIAATPR</sequence>
<dbReference type="GO" id="GO:0016989">
    <property type="term" value="F:sigma factor antagonist activity"/>
    <property type="evidence" value="ECO:0007669"/>
    <property type="project" value="TreeGrafter"/>
</dbReference>
<protein>
    <submittedName>
        <fullName evidence="4">FecR protein</fullName>
    </submittedName>
</protein>
<comment type="caution">
    <text evidence="4">The sequence shown here is derived from an EMBL/GenBank/DDBJ whole genome shotgun (WGS) entry which is preliminary data.</text>
</comment>
<dbReference type="OrthoDB" id="256916at2"/>
<dbReference type="PANTHER" id="PTHR30273">
    <property type="entry name" value="PERIPLASMIC SIGNAL SENSOR AND SIGMA FACTOR ACTIVATOR FECR-RELATED"/>
    <property type="match status" value="1"/>
</dbReference>
<keyword evidence="2" id="KW-0812">Transmembrane</keyword>
<name>A0A5C6A018_9BACT</name>
<evidence type="ECO:0000256" key="1">
    <source>
        <dbReference type="SAM" id="MobiDB-lite"/>
    </source>
</evidence>
<dbReference type="InterPro" id="IPR006860">
    <property type="entry name" value="FecR"/>
</dbReference>
<feature type="transmembrane region" description="Helical" evidence="2">
    <location>
        <begin position="99"/>
        <end position="120"/>
    </location>
</feature>